<evidence type="ECO:0000256" key="1">
    <source>
        <dbReference type="SAM" id="MobiDB-lite"/>
    </source>
</evidence>
<dbReference type="EMBL" id="JAWIIV010000005">
    <property type="protein sequence ID" value="MEC4719147.1"/>
    <property type="molecule type" value="Genomic_DNA"/>
</dbReference>
<dbReference type="InterPro" id="IPR012347">
    <property type="entry name" value="Ferritin-like"/>
</dbReference>
<reference evidence="2 3" key="1">
    <citation type="submission" date="2023-10" db="EMBL/GenBank/DDBJ databases">
        <title>Noviherbaspirillum sp. CPCC 100848 genome assembly.</title>
        <authorList>
            <person name="Li X.Y."/>
            <person name="Fang X.M."/>
        </authorList>
    </citation>
    <scope>NUCLEOTIDE SEQUENCE [LARGE SCALE GENOMIC DNA]</scope>
    <source>
        <strain evidence="2 3">CPCC 100848</strain>
    </source>
</reference>
<dbReference type="Proteomes" id="UP001352263">
    <property type="component" value="Unassembled WGS sequence"/>
</dbReference>
<keyword evidence="3" id="KW-1185">Reference proteome</keyword>
<dbReference type="CDD" id="cd00657">
    <property type="entry name" value="Ferritin_like"/>
    <property type="match status" value="1"/>
</dbReference>
<dbReference type="InterPro" id="IPR009078">
    <property type="entry name" value="Ferritin-like_SF"/>
</dbReference>
<name>A0ABU6J667_9BURK</name>
<evidence type="ECO:0000313" key="2">
    <source>
        <dbReference type="EMBL" id="MEC4719147.1"/>
    </source>
</evidence>
<organism evidence="2 3">
    <name type="scientific">Noviherbaspirillum album</name>
    <dbReference type="NCBI Taxonomy" id="3080276"/>
    <lineage>
        <taxon>Bacteria</taxon>
        <taxon>Pseudomonadati</taxon>
        <taxon>Pseudomonadota</taxon>
        <taxon>Betaproteobacteria</taxon>
        <taxon>Burkholderiales</taxon>
        <taxon>Oxalobacteraceae</taxon>
        <taxon>Noviherbaspirillum</taxon>
    </lineage>
</organism>
<protein>
    <submittedName>
        <fullName evidence="2">Ferritin-like domain-containing protein</fullName>
    </submittedName>
</protein>
<proteinExistence type="predicted"/>
<comment type="caution">
    <text evidence="2">The sequence shown here is derived from an EMBL/GenBank/DDBJ whole genome shotgun (WGS) entry which is preliminary data.</text>
</comment>
<accession>A0ABU6J667</accession>
<evidence type="ECO:0000313" key="3">
    <source>
        <dbReference type="Proteomes" id="UP001352263"/>
    </source>
</evidence>
<dbReference type="Gene3D" id="1.20.1260.10">
    <property type="match status" value="1"/>
</dbReference>
<dbReference type="RefSeq" id="WP_326505865.1">
    <property type="nucleotide sequence ID" value="NZ_JAWIIV010000005.1"/>
</dbReference>
<feature type="region of interest" description="Disordered" evidence="1">
    <location>
        <begin position="1"/>
        <end position="23"/>
    </location>
</feature>
<dbReference type="SUPFAM" id="SSF47240">
    <property type="entry name" value="Ferritin-like"/>
    <property type="match status" value="1"/>
</dbReference>
<gene>
    <name evidence="2" type="ORF">RY831_08305</name>
</gene>
<sequence length="203" mass="21787">MKQPSEKSRRRASGAAATAARQPPELLLDKLGERLAFERNGVQFYDALIAKFETSQDSSTSMTLADLQKIRQDEARHADMLAAAIAGIGGDPEARTPSAALVGVEAQGLKQVLADPASTIAQSLHALLVAEMTDNAGWELLIALAEDQEQMALISDFSVALDEERAHLMQVQNWYEEATIGKAVSDGALIDDVSDMNPSSSLH</sequence>